<accession>A0AAD7Z743</accession>
<reference evidence="1" key="2">
    <citation type="submission" date="2023-05" db="EMBL/GenBank/DDBJ databases">
        <authorList>
            <person name="Fouks B."/>
        </authorList>
    </citation>
    <scope>NUCLEOTIDE SEQUENCE</scope>
    <source>
        <strain evidence="1">Stay&amp;Tobe</strain>
        <tissue evidence="1">Testes</tissue>
    </source>
</reference>
<feature type="non-terminal residue" evidence="1">
    <location>
        <position position="57"/>
    </location>
</feature>
<organism evidence="1 2">
    <name type="scientific">Diploptera punctata</name>
    <name type="common">Pacific beetle cockroach</name>
    <dbReference type="NCBI Taxonomy" id="6984"/>
    <lineage>
        <taxon>Eukaryota</taxon>
        <taxon>Metazoa</taxon>
        <taxon>Ecdysozoa</taxon>
        <taxon>Arthropoda</taxon>
        <taxon>Hexapoda</taxon>
        <taxon>Insecta</taxon>
        <taxon>Pterygota</taxon>
        <taxon>Neoptera</taxon>
        <taxon>Polyneoptera</taxon>
        <taxon>Dictyoptera</taxon>
        <taxon>Blattodea</taxon>
        <taxon>Blaberoidea</taxon>
        <taxon>Blaberidae</taxon>
        <taxon>Diplopterinae</taxon>
        <taxon>Diploptera</taxon>
    </lineage>
</organism>
<comment type="caution">
    <text evidence="1">The sequence shown here is derived from an EMBL/GenBank/DDBJ whole genome shotgun (WGS) entry which is preliminary data.</text>
</comment>
<protein>
    <submittedName>
        <fullName evidence="1">Uncharacterized protein</fullName>
    </submittedName>
</protein>
<evidence type="ECO:0000313" key="2">
    <source>
        <dbReference type="Proteomes" id="UP001233999"/>
    </source>
</evidence>
<feature type="non-terminal residue" evidence="1">
    <location>
        <position position="1"/>
    </location>
</feature>
<proteinExistence type="predicted"/>
<dbReference type="AlphaFoldDB" id="A0AAD7Z743"/>
<reference evidence="1" key="1">
    <citation type="journal article" date="2023" name="IScience">
        <title>Live-bearing cockroach genome reveals convergent evolutionary mechanisms linked to viviparity in insects and beyond.</title>
        <authorList>
            <person name="Fouks B."/>
            <person name="Harrison M.C."/>
            <person name="Mikhailova A.A."/>
            <person name="Marchal E."/>
            <person name="English S."/>
            <person name="Carruthers M."/>
            <person name="Jennings E.C."/>
            <person name="Chiamaka E.L."/>
            <person name="Frigard R.A."/>
            <person name="Pippel M."/>
            <person name="Attardo G.M."/>
            <person name="Benoit J.B."/>
            <person name="Bornberg-Bauer E."/>
            <person name="Tobe S.S."/>
        </authorList>
    </citation>
    <scope>NUCLEOTIDE SEQUENCE</scope>
    <source>
        <strain evidence="1">Stay&amp;Tobe</strain>
    </source>
</reference>
<gene>
    <name evidence="1" type="ORF">L9F63_025644</name>
</gene>
<evidence type="ECO:0000313" key="1">
    <source>
        <dbReference type="EMBL" id="KAJ9575405.1"/>
    </source>
</evidence>
<keyword evidence="2" id="KW-1185">Reference proteome</keyword>
<sequence length="57" mass="6424">KKCSDTVRVSNPQAIGLLQFIGFYRKMSVFIAAAEYRFRGPTILNNQPPFACSQLKT</sequence>
<name>A0AAD7Z743_DIPPU</name>
<dbReference type="Proteomes" id="UP001233999">
    <property type="component" value="Unassembled WGS sequence"/>
</dbReference>
<dbReference type="EMBL" id="JASPKZ010009882">
    <property type="protein sequence ID" value="KAJ9575405.1"/>
    <property type="molecule type" value="Genomic_DNA"/>
</dbReference>